<dbReference type="InterPro" id="IPR050425">
    <property type="entry name" value="NAD(P)_dehydrat-like"/>
</dbReference>
<organism evidence="5 6">
    <name type="scientific">Prunus persica</name>
    <name type="common">Peach</name>
    <name type="synonym">Amygdalus persica</name>
    <dbReference type="NCBI Taxonomy" id="3760"/>
    <lineage>
        <taxon>Eukaryota</taxon>
        <taxon>Viridiplantae</taxon>
        <taxon>Streptophyta</taxon>
        <taxon>Embryophyta</taxon>
        <taxon>Tracheophyta</taxon>
        <taxon>Spermatophyta</taxon>
        <taxon>Magnoliopsida</taxon>
        <taxon>eudicotyledons</taxon>
        <taxon>Gunneridae</taxon>
        <taxon>Pentapetalae</taxon>
        <taxon>rosids</taxon>
        <taxon>fabids</taxon>
        <taxon>Rosales</taxon>
        <taxon>Rosaceae</taxon>
        <taxon>Amygdaloideae</taxon>
        <taxon>Amygdaleae</taxon>
        <taxon>Prunus</taxon>
    </lineage>
</organism>
<evidence type="ECO:0000259" key="4">
    <source>
        <dbReference type="Pfam" id="PF01073"/>
    </source>
</evidence>
<dbReference type="PANTHER" id="PTHR10366">
    <property type="entry name" value="NAD DEPENDENT EPIMERASE/DEHYDRATASE"/>
    <property type="match status" value="1"/>
</dbReference>
<dbReference type="GO" id="GO:0006694">
    <property type="term" value="P:steroid biosynthetic process"/>
    <property type="evidence" value="ECO:0007669"/>
    <property type="project" value="InterPro"/>
</dbReference>
<accession>A0A251Q829</accession>
<dbReference type="Pfam" id="PF01073">
    <property type="entry name" value="3Beta_HSD"/>
    <property type="match status" value="1"/>
</dbReference>
<keyword evidence="1" id="KW-0521">NADP</keyword>
<dbReference type="EMBL" id="CM007653">
    <property type="protein sequence ID" value="ONI18825.1"/>
    <property type="molecule type" value="Genomic_DNA"/>
</dbReference>
<evidence type="ECO:0000256" key="2">
    <source>
        <dbReference type="ARBA" id="ARBA00023002"/>
    </source>
</evidence>
<evidence type="ECO:0000256" key="1">
    <source>
        <dbReference type="ARBA" id="ARBA00022857"/>
    </source>
</evidence>
<gene>
    <name evidence="5" type="ORF">PRUPE_3G241700</name>
</gene>
<dbReference type="STRING" id="3760.A0A251Q829"/>
<dbReference type="SMR" id="A0A251Q829"/>
<proteinExistence type="inferred from homology"/>
<comment type="similarity">
    <text evidence="3">Belongs to the 3-beta-HSD family.</text>
</comment>
<dbReference type="InterPro" id="IPR002225">
    <property type="entry name" value="3Beta_OHSteriod_DH/Estase"/>
</dbReference>
<dbReference type="OrthoDB" id="2735536at2759"/>
<keyword evidence="6" id="KW-1185">Reference proteome</keyword>
<dbReference type="InterPro" id="IPR036291">
    <property type="entry name" value="NAD(P)-bd_dom_sf"/>
</dbReference>
<evidence type="ECO:0000313" key="5">
    <source>
        <dbReference type="EMBL" id="ONI18825.1"/>
    </source>
</evidence>
<sequence length="342" mass="38295">MRKMAMEEFAVLKPQVRCLREEEQKVCVNNAFSCGLDARERKLVCVTGGNSNLGSHIVKALLARSYLVRVTIQNQGDYEDMKKLMRDEEINQLEGVVVAKMGSLDSLCEAFRGCHAIFHTSSFIDPHGISGYSEHMAFLEAEAARNVIEACGRAAYAKRCIFTSSLLAAIWTGDNENKIIDEFSWTNEEFCRENKLWLALGKTTAEMTCWRKSKEMKVNLVTVCPGLLMDASFPNAHNYVPYLKGGKVMLEHGHLAIEDARKAAKAHVYVYEAMDYGACGRYLCYGKVVRKMSEAIELENGLKIHGLLSGGRHEALDEEIHIMLSNAKLVRLIQGSQKLSCK</sequence>
<dbReference type="PANTHER" id="PTHR10366:SF589">
    <property type="entry name" value="CINNAMOYL-COA REDUCTASE-LIKE SNL6"/>
    <property type="match status" value="1"/>
</dbReference>
<protein>
    <recommendedName>
        <fullName evidence="4">3-beta hydroxysteroid dehydrogenase/isomerase domain-containing protein</fullName>
    </recommendedName>
</protein>
<dbReference type="Gramene" id="ONI18825">
    <property type="protein sequence ID" value="ONI18825"/>
    <property type="gene ID" value="PRUPE_3G241700"/>
</dbReference>
<dbReference type="eggNOG" id="KOG1502">
    <property type="taxonomic scope" value="Eukaryota"/>
</dbReference>
<evidence type="ECO:0000313" key="6">
    <source>
        <dbReference type="Proteomes" id="UP000006882"/>
    </source>
</evidence>
<feature type="domain" description="3-beta hydroxysteroid dehydrogenase/isomerase" evidence="4">
    <location>
        <begin position="46"/>
        <end position="194"/>
    </location>
</feature>
<dbReference type="Proteomes" id="UP000006882">
    <property type="component" value="Chromosome G3"/>
</dbReference>
<dbReference type="SUPFAM" id="SSF51735">
    <property type="entry name" value="NAD(P)-binding Rossmann-fold domains"/>
    <property type="match status" value="1"/>
</dbReference>
<dbReference type="GO" id="GO:0016616">
    <property type="term" value="F:oxidoreductase activity, acting on the CH-OH group of donors, NAD or NADP as acceptor"/>
    <property type="evidence" value="ECO:0000318"/>
    <property type="project" value="GO_Central"/>
</dbReference>
<dbReference type="AlphaFoldDB" id="A0A251Q829"/>
<evidence type="ECO:0000256" key="3">
    <source>
        <dbReference type="RuleBase" id="RU004475"/>
    </source>
</evidence>
<dbReference type="Gene3D" id="3.40.50.720">
    <property type="entry name" value="NAD(P)-binding Rossmann-like Domain"/>
    <property type="match status" value="1"/>
</dbReference>
<keyword evidence="2 3" id="KW-0560">Oxidoreductase</keyword>
<reference evidence="5 6" key="1">
    <citation type="journal article" date="2013" name="Nat. Genet.">
        <title>The high-quality draft genome of peach (Prunus persica) identifies unique patterns of genetic diversity, domestication and genome evolution.</title>
        <authorList>
            <consortium name="International Peach Genome Initiative"/>
            <person name="Verde I."/>
            <person name="Abbott A.G."/>
            <person name="Scalabrin S."/>
            <person name="Jung S."/>
            <person name="Shu S."/>
            <person name="Marroni F."/>
            <person name="Zhebentyayeva T."/>
            <person name="Dettori M.T."/>
            <person name="Grimwood J."/>
            <person name="Cattonaro F."/>
            <person name="Zuccolo A."/>
            <person name="Rossini L."/>
            <person name="Jenkins J."/>
            <person name="Vendramin E."/>
            <person name="Meisel L.A."/>
            <person name="Decroocq V."/>
            <person name="Sosinski B."/>
            <person name="Prochnik S."/>
            <person name="Mitros T."/>
            <person name="Policriti A."/>
            <person name="Cipriani G."/>
            <person name="Dondini L."/>
            <person name="Ficklin S."/>
            <person name="Goodstein D.M."/>
            <person name="Xuan P."/>
            <person name="Del Fabbro C."/>
            <person name="Aramini V."/>
            <person name="Copetti D."/>
            <person name="Gonzalez S."/>
            <person name="Horner D.S."/>
            <person name="Falchi R."/>
            <person name="Lucas S."/>
            <person name="Mica E."/>
            <person name="Maldonado J."/>
            <person name="Lazzari B."/>
            <person name="Bielenberg D."/>
            <person name="Pirona R."/>
            <person name="Miculan M."/>
            <person name="Barakat A."/>
            <person name="Testolin R."/>
            <person name="Stella A."/>
            <person name="Tartarini S."/>
            <person name="Tonutti P."/>
            <person name="Arus P."/>
            <person name="Orellana A."/>
            <person name="Wells C."/>
            <person name="Main D."/>
            <person name="Vizzotto G."/>
            <person name="Silva H."/>
            <person name="Salamini F."/>
            <person name="Schmutz J."/>
            <person name="Morgante M."/>
            <person name="Rokhsar D.S."/>
        </authorList>
    </citation>
    <scope>NUCLEOTIDE SEQUENCE [LARGE SCALE GENOMIC DNA]</scope>
    <source>
        <strain evidence="6">cv. Nemared</strain>
    </source>
</reference>
<name>A0A251Q829_PRUPE</name>